<name>A0AA46TDI3_9VIRU</name>
<sequence length="114" mass="13287">MEMDEVLSRHPARKTKSGKGIYIHDGEVVYVASVRSVRALLNGEEEQIFFAKFPYRRFVVGENIRDTVIMYCLKCGKTTVWRRVNEERWRCEGCGEEKTTQELIDVLRSILEAD</sequence>
<protein>
    <submittedName>
        <fullName evidence="1">Uncharacterized protein</fullName>
    </submittedName>
</protein>
<dbReference type="EMBL" id="OP413841">
    <property type="protein sequence ID" value="UYL65016.1"/>
    <property type="molecule type" value="Genomic_DNA"/>
</dbReference>
<organism evidence="1 2">
    <name type="scientific">Methanophagales virus PBV266</name>
    <dbReference type="NCBI Taxonomy" id="3071308"/>
    <lineage>
        <taxon>Viruses</taxon>
        <taxon>Varidnaviria</taxon>
        <taxon>Abadenavirae</taxon>
        <taxon>Produgelaviricota</taxon>
        <taxon>Belvinaviricetes</taxon>
        <taxon>Coyopavirales</taxon>
        <taxon>Chaacviridae</taxon>
        <taxon>Antichaacvirus</taxon>
        <taxon>Antichaacvirus pescaderoense</taxon>
    </lineage>
</organism>
<keyword evidence="2" id="KW-1185">Reference proteome</keyword>
<proteinExistence type="predicted"/>
<accession>A0AA46TDI3</accession>
<dbReference type="Proteomes" id="UP001156297">
    <property type="component" value="Segment"/>
</dbReference>
<evidence type="ECO:0000313" key="1">
    <source>
        <dbReference type="EMBL" id="UYL65016.1"/>
    </source>
</evidence>
<reference evidence="1 2" key="1">
    <citation type="submission" date="2022-09" db="EMBL/GenBank/DDBJ databases">
        <title>Evolutionary Diversification of Methanotrophic Ca. Methanophagales (ANME-1) and Their Expansive Virome.</title>
        <authorList>
            <person name="Laso-Perez R."/>
            <person name="Wu F."/>
            <person name="Cremiere A."/>
            <person name="Speth D.R."/>
            <person name="Magyar J.S."/>
            <person name="Krupovic M."/>
            <person name="Orphan V.J."/>
        </authorList>
    </citation>
    <scope>NUCLEOTIDE SEQUENCE [LARGE SCALE GENOMIC DNA]</scope>
    <source>
        <strain evidence="1">PBV266</strain>
    </source>
</reference>
<evidence type="ECO:0000313" key="2">
    <source>
        <dbReference type="Proteomes" id="UP001156297"/>
    </source>
</evidence>
<gene>
    <name evidence="1" type="ORF">BDLDGNHF_00003</name>
</gene>